<dbReference type="GO" id="GO:0032040">
    <property type="term" value="C:small-subunit processome"/>
    <property type="evidence" value="ECO:0007669"/>
    <property type="project" value="TreeGrafter"/>
</dbReference>
<dbReference type="SMART" id="SM01033">
    <property type="entry name" value="BING4CT"/>
    <property type="match status" value="1"/>
</dbReference>
<dbReference type="Proteomes" id="UP000009009">
    <property type="component" value="Unassembled WGS sequence"/>
</dbReference>
<dbReference type="PANTHER" id="PTHR14085">
    <property type="entry name" value="WD-REPEAT PROTEIN BING4"/>
    <property type="match status" value="1"/>
</dbReference>
<dbReference type="GO" id="GO:0030686">
    <property type="term" value="C:90S preribosome"/>
    <property type="evidence" value="ECO:0007669"/>
    <property type="project" value="TreeGrafter"/>
</dbReference>
<keyword evidence="6" id="KW-0539">Nucleus</keyword>
<dbReference type="InterPro" id="IPR036322">
    <property type="entry name" value="WD40_repeat_dom_sf"/>
</dbReference>
<sequence>MNSNATMAHKKAGRRNHTKERENQEKFERSVTTNNTDNNRNQTKDKKLRAGLKKIDEQYKKAVSSAAATDYLLPESNGYLEPENELEKTFKVQQSEIKSSVDITTANKALDLSLKEFGPYHMNYAKNGTHLLITGRKGHVASMDWRKGQLRTELFLNETCHSATYLQNEQYFAVAQKKYTFIYDYEGTELHRLKQHIEARHLEFLPYHFLLASAGETGWLKYHDVSTGQLISELRTKAGPTTAMTQNPWNAVMHLGHSNGTVSLWSPSMPDPLVKLLSARGPVKSIAIDRSGYYMVTTGADKSMRIWDIRNFKQLHSIENLPTPGTNVSISDTGLLALSRGPHVTLWKDALKLSRDSKPCFGSMGGNPHRNTSYMSHLFAGNKVENMRFVPFEDLLGIGHQTGVTNLIVPGAGEANYDALELNPFETKKQRQEQEVRTLLNKLPADTITLDPNSIGSVDKRSSTIRLNAKDLAQVTVDASNKSKNNSDIPDVKPDVKGKNSGLRSFMRKKTQNVIDERKLRVQKQLHKEKNIRKRNQQIKEGVISEDHKDVVEEALSRFA</sequence>
<evidence type="ECO:0000256" key="5">
    <source>
        <dbReference type="ARBA" id="ARBA00022737"/>
    </source>
</evidence>
<dbReference type="OrthoDB" id="10251154at2759"/>
<dbReference type="Gene3D" id="2.130.10.10">
    <property type="entry name" value="YVTN repeat-like/Quinoprotein amine dehydrogenase"/>
    <property type="match status" value="1"/>
</dbReference>
<accession>H0GTY3</accession>
<evidence type="ECO:0000256" key="9">
    <source>
        <dbReference type="SAM" id="MobiDB-lite"/>
    </source>
</evidence>
<dbReference type="FunFam" id="2.130.10.10:FF:000378">
    <property type="entry name" value="U3 small nucleolar RNA-associated protein 7"/>
    <property type="match status" value="1"/>
</dbReference>
<keyword evidence="12" id="KW-1185">Reference proteome</keyword>
<dbReference type="SMART" id="SM00320">
    <property type="entry name" value="WD40"/>
    <property type="match status" value="3"/>
</dbReference>
<dbReference type="PROSITE" id="PS50082">
    <property type="entry name" value="WD_REPEATS_2"/>
    <property type="match status" value="1"/>
</dbReference>
<dbReference type="InterPro" id="IPR001680">
    <property type="entry name" value="WD40_rpt"/>
</dbReference>
<dbReference type="PROSITE" id="PS50294">
    <property type="entry name" value="WD_REPEATS_REGION"/>
    <property type="match status" value="1"/>
</dbReference>
<feature type="compositionally biased region" description="Basic residues" evidence="9">
    <location>
        <begin position="8"/>
        <end position="18"/>
    </location>
</feature>
<dbReference type="Pfam" id="PF08149">
    <property type="entry name" value="BING4CT"/>
    <property type="match status" value="1"/>
</dbReference>
<evidence type="ECO:0000256" key="4">
    <source>
        <dbReference type="ARBA" id="ARBA00022574"/>
    </source>
</evidence>
<dbReference type="PANTHER" id="PTHR14085:SF3">
    <property type="entry name" value="WD REPEAT-CONTAINING PROTEIN 46"/>
    <property type="match status" value="1"/>
</dbReference>
<dbReference type="HOGENOM" id="CLU_022996_1_1_1"/>
<feature type="compositionally biased region" description="Low complexity" evidence="9">
    <location>
        <begin position="32"/>
        <end position="41"/>
    </location>
</feature>
<name>H0GTY3_SACCK</name>
<feature type="compositionally biased region" description="Basic and acidic residues" evidence="9">
    <location>
        <begin position="19"/>
        <end position="29"/>
    </location>
</feature>
<evidence type="ECO:0000259" key="10">
    <source>
        <dbReference type="SMART" id="SM01033"/>
    </source>
</evidence>
<comment type="subcellular location">
    <subcellularLocation>
        <location evidence="2">Nucleus</location>
        <location evidence="2">Nucleolus</location>
    </subcellularLocation>
</comment>
<dbReference type="InterPro" id="IPR015943">
    <property type="entry name" value="WD40/YVTN_repeat-like_dom_sf"/>
</dbReference>
<dbReference type="InterPro" id="IPR012952">
    <property type="entry name" value="BING4_C_dom"/>
</dbReference>
<evidence type="ECO:0000256" key="7">
    <source>
        <dbReference type="ARBA" id="ARBA00076453"/>
    </source>
</evidence>
<gene>
    <name evidence="11" type="ORF">VIN7_6728</name>
</gene>
<dbReference type="EMBL" id="AGVY01000192">
    <property type="protein sequence ID" value="EHN02756.1"/>
    <property type="molecule type" value="Genomic_DNA"/>
</dbReference>
<evidence type="ECO:0000256" key="2">
    <source>
        <dbReference type="ARBA" id="ARBA00004604"/>
    </source>
</evidence>
<dbReference type="SUPFAM" id="SSF50978">
    <property type="entry name" value="WD40 repeat-like"/>
    <property type="match status" value="1"/>
</dbReference>
<protein>
    <recommendedName>
        <fullName evidence="7">U three protein 7</fullName>
    </recommendedName>
</protein>
<comment type="caution">
    <text evidence="11">The sequence shown here is derived from an EMBL/GenBank/DDBJ whole genome shotgun (WGS) entry which is preliminary data.</text>
</comment>
<keyword evidence="5" id="KW-0677">Repeat</keyword>
<dbReference type="AlphaFoldDB" id="H0GTY3"/>
<feature type="region of interest" description="Disordered" evidence="9">
    <location>
        <begin position="1"/>
        <end position="50"/>
    </location>
</feature>
<evidence type="ECO:0000313" key="12">
    <source>
        <dbReference type="Proteomes" id="UP000009009"/>
    </source>
</evidence>
<keyword evidence="4 8" id="KW-0853">WD repeat</keyword>
<dbReference type="Pfam" id="PF00400">
    <property type="entry name" value="WD40"/>
    <property type="match status" value="1"/>
</dbReference>
<proteinExistence type="predicted"/>
<organism evidence="11 12">
    <name type="scientific">Saccharomyces cerevisiae x Saccharomyces kudriavzevii (strain VIN7)</name>
    <name type="common">Yeast</name>
    <dbReference type="NCBI Taxonomy" id="1095631"/>
    <lineage>
        <taxon>Eukaryota</taxon>
        <taxon>Fungi</taxon>
        <taxon>Dikarya</taxon>
        <taxon>Ascomycota</taxon>
        <taxon>Saccharomycotina</taxon>
        <taxon>Saccharomycetes</taxon>
        <taxon>Saccharomycetales</taxon>
        <taxon>Saccharomycetaceae</taxon>
        <taxon>Saccharomyces</taxon>
    </lineage>
</organism>
<reference evidence="11 12" key="1">
    <citation type="journal article" date="2012" name="FEMS Yeast Res.">
        <title>The genome sequence of the wine yeast VIN7 reveals an allotriploid hybrid genome with Saccharomyces cerevisiae and Saccharomyces kudriavzevii origins.</title>
        <authorList>
            <person name="Borneman A.R."/>
            <person name="Desany B.A."/>
            <person name="Riches D."/>
            <person name="Affourtit J.P."/>
            <person name="Forgan A.H."/>
            <person name="Pretorius I.S."/>
            <person name="Egholm M."/>
            <person name="Chambers P.J."/>
        </authorList>
    </citation>
    <scope>NUCLEOTIDE SEQUENCE [LARGE SCALE GENOMIC DNA]</scope>
    <source>
        <strain evidence="11 12">VIN7</strain>
    </source>
</reference>
<dbReference type="PhylomeDB" id="H0GTY3"/>
<evidence type="ECO:0000256" key="3">
    <source>
        <dbReference type="ARBA" id="ARBA00022552"/>
    </source>
</evidence>
<dbReference type="GO" id="GO:0000462">
    <property type="term" value="P:maturation of SSU-rRNA from tricistronic rRNA transcript (SSU-rRNA, 5.8S rRNA, LSU-rRNA)"/>
    <property type="evidence" value="ECO:0007669"/>
    <property type="project" value="TreeGrafter"/>
</dbReference>
<comment type="function">
    <text evidence="1">Involved in nucleolar processing of pre-18S ribosomal RNA.</text>
</comment>
<evidence type="ECO:0000256" key="1">
    <source>
        <dbReference type="ARBA" id="ARBA00004099"/>
    </source>
</evidence>
<keyword evidence="3" id="KW-0698">rRNA processing</keyword>
<evidence type="ECO:0000256" key="8">
    <source>
        <dbReference type="PROSITE-ProRule" id="PRU00221"/>
    </source>
</evidence>
<dbReference type="InterPro" id="IPR019775">
    <property type="entry name" value="WD40_repeat_CS"/>
</dbReference>
<evidence type="ECO:0000256" key="6">
    <source>
        <dbReference type="ARBA" id="ARBA00023242"/>
    </source>
</evidence>
<feature type="domain" description="BING4 C-terminal" evidence="10">
    <location>
        <begin position="373"/>
        <end position="452"/>
    </location>
</feature>
<evidence type="ECO:0000313" key="11">
    <source>
        <dbReference type="EMBL" id="EHN02756.1"/>
    </source>
</evidence>
<dbReference type="PROSITE" id="PS00678">
    <property type="entry name" value="WD_REPEATS_1"/>
    <property type="match status" value="1"/>
</dbReference>
<dbReference type="InterPro" id="IPR040315">
    <property type="entry name" value="WDR46/Utp7"/>
</dbReference>
<feature type="repeat" description="WD" evidence="8">
    <location>
        <begin position="276"/>
        <end position="317"/>
    </location>
</feature>